<accession>A0A914VEX8</accession>
<dbReference type="AlphaFoldDB" id="A0A914VEX8"/>
<protein>
    <submittedName>
        <fullName evidence="3">Uncharacterized protein</fullName>
    </submittedName>
</protein>
<evidence type="ECO:0000313" key="3">
    <source>
        <dbReference type="WBParaSite" id="PSAMB.scaffold19138size845.g37796.t1"/>
    </source>
</evidence>
<feature type="region of interest" description="Disordered" evidence="1">
    <location>
        <begin position="1"/>
        <end position="44"/>
    </location>
</feature>
<dbReference type="Proteomes" id="UP000887566">
    <property type="component" value="Unplaced"/>
</dbReference>
<keyword evidence="2" id="KW-1185">Reference proteome</keyword>
<dbReference type="WBParaSite" id="PSAMB.scaffold19138size845.g37796.t1">
    <property type="protein sequence ID" value="PSAMB.scaffold19138size845.g37796.t1"/>
    <property type="gene ID" value="PSAMB.scaffold19138size845.g37796"/>
</dbReference>
<proteinExistence type="predicted"/>
<evidence type="ECO:0000313" key="2">
    <source>
        <dbReference type="Proteomes" id="UP000887566"/>
    </source>
</evidence>
<sequence length="44" mass="4273">QRAGIGHGTAAVVRTSIRESPGTGGRSPPAGSPPPSLPLLVAAQ</sequence>
<evidence type="ECO:0000256" key="1">
    <source>
        <dbReference type="SAM" id="MobiDB-lite"/>
    </source>
</evidence>
<name>A0A914VEX8_9BILA</name>
<organism evidence="2 3">
    <name type="scientific">Plectus sambesii</name>
    <dbReference type="NCBI Taxonomy" id="2011161"/>
    <lineage>
        <taxon>Eukaryota</taxon>
        <taxon>Metazoa</taxon>
        <taxon>Ecdysozoa</taxon>
        <taxon>Nematoda</taxon>
        <taxon>Chromadorea</taxon>
        <taxon>Plectida</taxon>
        <taxon>Plectina</taxon>
        <taxon>Plectoidea</taxon>
        <taxon>Plectidae</taxon>
        <taxon>Plectus</taxon>
    </lineage>
</organism>
<reference evidence="3" key="1">
    <citation type="submission" date="2022-11" db="UniProtKB">
        <authorList>
            <consortium name="WormBaseParasite"/>
        </authorList>
    </citation>
    <scope>IDENTIFICATION</scope>
</reference>